<evidence type="ECO:0000313" key="1">
    <source>
        <dbReference type="EMBL" id="SHI11954.1"/>
    </source>
</evidence>
<organism evidence="1 2">
    <name type="scientific">Clostridium intestinale DSM 6191</name>
    <dbReference type="NCBI Taxonomy" id="1121320"/>
    <lineage>
        <taxon>Bacteria</taxon>
        <taxon>Bacillati</taxon>
        <taxon>Bacillota</taxon>
        <taxon>Clostridia</taxon>
        <taxon>Eubacteriales</taxon>
        <taxon>Clostridiaceae</taxon>
        <taxon>Clostridium</taxon>
    </lineage>
</organism>
<accession>A0A1M5YJ54</accession>
<dbReference type="AlphaFoldDB" id="A0A1M5YJ54"/>
<dbReference type="NCBIfam" id="NF041287">
    <property type="entry name" value="lipo_GerS_rel"/>
    <property type="match status" value="1"/>
</dbReference>
<name>A0A1M5YJ54_9CLOT</name>
<evidence type="ECO:0000313" key="2">
    <source>
        <dbReference type="Proteomes" id="UP000184241"/>
    </source>
</evidence>
<protein>
    <recommendedName>
        <fullName evidence="3">Outer membrane lipoprotein-sorting protein</fullName>
    </recommendedName>
</protein>
<gene>
    <name evidence="1" type="ORF">SAMN02745941_02044</name>
</gene>
<evidence type="ECO:0008006" key="3">
    <source>
        <dbReference type="Google" id="ProtNLM"/>
    </source>
</evidence>
<dbReference type="Proteomes" id="UP000184241">
    <property type="component" value="Unassembled WGS sequence"/>
</dbReference>
<reference evidence="1 2" key="1">
    <citation type="submission" date="2016-11" db="EMBL/GenBank/DDBJ databases">
        <authorList>
            <person name="Jaros S."/>
            <person name="Januszkiewicz K."/>
            <person name="Wedrychowicz H."/>
        </authorList>
    </citation>
    <scope>NUCLEOTIDE SEQUENCE [LARGE SCALE GENOMIC DNA]</scope>
    <source>
        <strain evidence="1 2">DSM 6191</strain>
    </source>
</reference>
<sequence length="206" mass="24295">MKRKILFLILIFLAIGLSFCSIVYLKFSRSDEKIISDIRELKSYQCDVRYVIKNSRGEIKEETNQLYSDNKGNRVDFGEDRIQVYNNEGKVKAWDKILNKGYETTTQDYSFYSISFINNLSKYLNDGSTMEMEYDKEINKRYLKVNVVLDNNNPNLDRAILYVDIYERVPEKLLVFNKKGELVVEAFYNNFIRDAKVDETLFDLGE</sequence>
<proteinExistence type="predicted"/>
<dbReference type="EMBL" id="FQXU01000006">
    <property type="protein sequence ID" value="SHI11954.1"/>
    <property type="molecule type" value="Genomic_DNA"/>
</dbReference>
<dbReference type="RefSeq" id="WP_073019173.1">
    <property type="nucleotide sequence ID" value="NZ_FQXU01000006.1"/>
</dbReference>